<organism evidence="1 2">
    <name type="scientific">Symbiodinium microadriaticum</name>
    <name type="common">Dinoflagellate</name>
    <name type="synonym">Zooxanthella microadriatica</name>
    <dbReference type="NCBI Taxonomy" id="2951"/>
    <lineage>
        <taxon>Eukaryota</taxon>
        <taxon>Sar</taxon>
        <taxon>Alveolata</taxon>
        <taxon>Dinophyceae</taxon>
        <taxon>Suessiales</taxon>
        <taxon>Symbiodiniaceae</taxon>
        <taxon>Symbiodinium</taxon>
    </lineage>
</organism>
<accession>A0A1Q9DEX4</accession>
<comment type="caution">
    <text evidence="1">The sequence shown here is derived from an EMBL/GenBank/DDBJ whole genome shotgun (WGS) entry which is preliminary data.</text>
</comment>
<protein>
    <submittedName>
        <fullName evidence="1">Uncharacterized protein</fullName>
    </submittedName>
</protein>
<evidence type="ECO:0000313" key="2">
    <source>
        <dbReference type="Proteomes" id="UP000186817"/>
    </source>
</evidence>
<evidence type="ECO:0000313" key="1">
    <source>
        <dbReference type="EMBL" id="OLP93718.1"/>
    </source>
</evidence>
<name>A0A1Q9DEX4_SYMMI</name>
<dbReference type="OMA" id="SEMAFIG"/>
<proteinExistence type="predicted"/>
<dbReference type="AlphaFoldDB" id="A0A1Q9DEX4"/>
<dbReference type="OrthoDB" id="433348at2759"/>
<dbReference type="EMBL" id="LSRX01000571">
    <property type="protein sequence ID" value="OLP93718.1"/>
    <property type="molecule type" value="Genomic_DNA"/>
</dbReference>
<sequence length="83" mass="9560">MSKLDDFLDEIVKVHMKQLDPEAIVEEEQSAPVSWSEMAFIGVILLLVCYIAADYLYPYFETYVLRKKKKRPLPKAAGPRKKG</sequence>
<keyword evidence="2" id="KW-1185">Reference proteome</keyword>
<reference evidence="1 2" key="1">
    <citation type="submission" date="2016-02" db="EMBL/GenBank/DDBJ databases">
        <title>Genome analysis of coral dinoflagellate symbionts highlights evolutionary adaptations to a symbiotic lifestyle.</title>
        <authorList>
            <person name="Aranda M."/>
            <person name="Li Y."/>
            <person name="Liew Y.J."/>
            <person name="Baumgarten S."/>
            <person name="Simakov O."/>
            <person name="Wilson M."/>
            <person name="Piel J."/>
            <person name="Ashoor H."/>
            <person name="Bougouffa S."/>
            <person name="Bajic V.B."/>
            <person name="Ryu T."/>
            <person name="Ravasi T."/>
            <person name="Bayer T."/>
            <person name="Micklem G."/>
            <person name="Kim H."/>
            <person name="Bhak J."/>
            <person name="Lajeunesse T.C."/>
            <person name="Voolstra C.R."/>
        </authorList>
    </citation>
    <scope>NUCLEOTIDE SEQUENCE [LARGE SCALE GENOMIC DNA]</scope>
    <source>
        <strain evidence="1 2">CCMP2467</strain>
    </source>
</reference>
<dbReference type="Proteomes" id="UP000186817">
    <property type="component" value="Unassembled WGS sequence"/>
</dbReference>
<gene>
    <name evidence="1" type="ORF">AK812_SmicGene24354</name>
</gene>